<dbReference type="SUPFAM" id="SSF55811">
    <property type="entry name" value="Nudix"/>
    <property type="match status" value="1"/>
</dbReference>
<dbReference type="PANTHER" id="PTHR43046:SF14">
    <property type="entry name" value="MUTT_NUDIX FAMILY PROTEIN"/>
    <property type="match status" value="1"/>
</dbReference>
<dbReference type="Pfam" id="PF00293">
    <property type="entry name" value="NUDIX"/>
    <property type="match status" value="1"/>
</dbReference>
<evidence type="ECO:0000313" key="5">
    <source>
        <dbReference type="Proteomes" id="UP001223978"/>
    </source>
</evidence>
<evidence type="ECO:0000313" key="4">
    <source>
        <dbReference type="EMBL" id="MDI3408922.1"/>
    </source>
</evidence>
<evidence type="ECO:0000259" key="3">
    <source>
        <dbReference type="PROSITE" id="PS51462"/>
    </source>
</evidence>
<dbReference type="InterPro" id="IPR020084">
    <property type="entry name" value="NUDIX_hydrolase_CS"/>
</dbReference>
<dbReference type="InterPro" id="IPR015797">
    <property type="entry name" value="NUDIX_hydrolase-like_dom_sf"/>
</dbReference>
<dbReference type="Gene3D" id="3.90.79.10">
    <property type="entry name" value="Nucleoside Triphosphate Pyrophosphohydrolase"/>
    <property type="match status" value="1"/>
</dbReference>
<comment type="caution">
    <text evidence="4">The sequence shown here is derived from an EMBL/GenBank/DDBJ whole genome shotgun (WGS) entry which is preliminary data.</text>
</comment>
<sequence>MDPKPRIRNSAKAVIVHEGRVLLTRNLWEGQERHFLPGGGQRPGEALPDAVEREVLEETGLTVVADRLLFVHEKPYGHEGGQPVHRVEITFLCTLTGSPELPGGHNEDPEQLGLEWVPLGEVLTLRTLDPDYRERIAALEDGDTRGAVYLGRRG</sequence>
<keyword evidence="5" id="KW-1185">Reference proteome</keyword>
<dbReference type="EMBL" id="JASCIQ010000055">
    <property type="protein sequence ID" value="MDI3408922.1"/>
    <property type="molecule type" value="Genomic_DNA"/>
</dbReference>
<dbReference type="InterPro" id="IPR000086">
    <property type="entry name" value="NUDIX_hydrolase_dom"/>
</dbReference>
<reference evidence="4 5" key="1">
    <citation type="submission" date="2023-05" db="EMBL/GenBank/DDBJ databases">
        <title>Draft genome sequence of Streptomyces sp. B-S-A6 isolated from a cave soil in Thailand.</title>
        <authorList>
            <person name="Chamroensaksri N."/>
            <person name="Muangham S."/>
        </authorList>
    </citation>
    <scope>NUCLEOTIDE SEQUENCE [LARGE SCALE GENOMIC DNA]</scope>
    <source>
        <strain evidence="4 5">B-S-A6</strain>
    </source>
</reference>
<dbReference type="PROSITE" id="PS51462">
    <property type="entry name" value="NUDIX"/>
    <property type="match status" value="1"/>
</dbReference>
<evidence type="ECO:0000256" key="1">
    <source>
        <dbReference type="ARBA" id="ARBA00001946"/>
    </source>
</evidence>
<name>A0ABT6SMM0_9ACTN</name>
<gene>
    <name evidence="4" type="ORF">QIS96_34540</name>
</gene>
<dbReference type="RefSeq" id="WP_282546799.1">
    <property type="nucleotide sequence ID" value="NZ_JASCIQ010000055.1"/>
</dbReference>
<keyword evidence="2" id="KW-0378">Hydrolase</keyword>
<protein>
    <submittedName>
        <fullName evidence="4">NUDIX domain-containing protein</fullName>
    </submittedName>
</protein>
<dbReference type="PROSITE" id="PS00893">
    <property type="entry name" value="NUDIX_BOX"/>
    <property type="match status" value="1"/>
</dbReference>
<organism evidence="4 5">
    <name type="scientific">Streptomyces cavernicola</name>
    <dbReference type="NCBI Taxonomy" id="3043613"/>
    <lineage>
        <taxon>Bacteria</taxon>
        <taxon>Bacillati</taxon>
        <taxon>Actinomycetota</taxon>
        <taxon>Actinomycetes</taxon>
        <taxon>Kitasatosporales</taxon>
        <taxon>Streptomycetaceae</taxon>
        <taxon>Streptomyces</taxon>
    </lineage>
</organism>
<dbReference type="Proteomes" id="UP001223978">
    <property type="component" value="Unassembled WGS sequence"/>
</dbReference>
<comment type="cofactor">
    <cofactor evidence="1">
        <name>Mg(2+)</name>
        <dbReference type="ChEBI" id="CHEBI:18420"/>
    </cofactor>
</comment>
<dbReference type="PANTHER" id="PTHR43046">
    <property type="entry name" value="GDP-MANNOSE MANNOSYL HYDROLASE"/>
    <property type="match status" value="1"/>
</dbReference>
<evidence type="ECO:0000256" key="2">
    <source>
        <dbReference type="ARBA" id="ARBA00022801"/>
    </source>
</evidence>
<feature type="domain" description="Nudix hydrolase" evidence="3">
    <location>
        <begin position="5"/>
        <end position="140"/>
    </location>
</feature>
<accession>A0ABT6SMM0</accession>
<proteinExistence type="predicted"/>